<proteinExistence type="inferred from homology"/>
<protein>
    <submittedName>
        <fullName evidence="8">A/B/D/E cyclin</fullName>
    </submittedName>
</protein>
<evidence type="ECO:0000256" key="1">
    <source>
        <dbReference type="ARBA" id="ARBA00022618"/>
    </source>
</evidence>
<dbReference type="InterPro" id="IPR004367">
    <property type="entry name" value="Cyclin_C-dom"/>
</dbReference>
<dbReference type="GeneID" id="37270813"/>
<dbReference type="InterPro" id="IPR013763">
    <property type="entry name" value="Cyclin-like_dom"/>
</dbReference>
<keyword evidence="1" id="KW-0132">Cell division</keyword>
<dbReference type="FunFam" id="1.10.472.10:FF:000001">
    <property type="entry name" value="G2/mitotic-specific cyclin"/>
    <property type="match status" value="1"/>
</dbReference>
<gene>
    <name evidence="8" type="ORF">FA09DRAFT_331995</name>
</gene>
<evidence type="ECO:0000256" key="2">
    <source>
        <dbReference type="ARBA" id="ARBA00023127"/>
    </source>
</evidence>
<evidence type="ECO:0000256" key="3">
    <source>
        <dbReference type="ARBA" id="ARBA00023306"/>
    </source>
</evidence>
<dbReference type="RefSeq" id="XP_025595957.1">
    <property type="nucleotide sequence ID" value="XM_025743269.1"/>
</dbReference>
<name>A0A316Z3Z6_9BASI</name>
<dbReference type="CDD" id="cd20568">
    <property type="entry name" value="CYCLIN_CLBs_yeast_rpt1"/>
    <property type="match status" value="1"/>
</dbReference>
<dbReference type="SMART" id="SM00385">
    <property type="entry name" value="CYCLIN"/>
    <property type="match status" value="2"/>
</dbReference>
<keyword evidence="2 4" id="KW-0195">Cyclin</keyword>
<dbReference type="STRING" id="58919.A0A316Z3Z6"/>
<feature type="region of interest" description="Disordered" evidence="5">
    <location>
        <begin position="508"/>
        <end position="530"/>
    </location>
</feature>
<dbReference type="CDD" id="cd20512">
    <property type="entry name" value="CYCLIN_CLBs_yeast_rpt2"/>
    <property type="match status" value="1"/>
</dbReference>
<dbReference type="InterPro" id="IPR039361">
    <property type="entry name" value="Cyclin"/>
</dbReference>
<evidence type="ECO:0000256" key="5">
    <source>
        <dbReference type="SAM" id="MobiDB-lite"/>
    </source>
</evidence>
<evidence type="ECO:0000256" key="4">
    <source>
        <dbReference type="RuleBase" id="RU000383"/>
    </source>
</evidence>
<dbReference type="SMART" id="SM01332">
    <property type="entry name" value="Cyclin_C"/>
    <property type="match status" value="1"/>
</dbReference>
<dbReference type="Gene3D" id="1.10.472.10">
    <property type="entry name" value="Cyclin-like"/>
    <property type="match status" value="2"/>
</dbReference>
<feature type="domain" description="Cyclin-like" evidence="6">
    <location>
        <begin position="357"/>
        <end position="438"/>
    </location>
</feature>
<feature type="region of interest" description="Disordered" evidence="5">
    <location>
        <begin position="1"/>
        <end position="155"/>
    </location>
</feature>
<accession>A0A316Z3Z6</accession>
<evidence type="ECO:0000259" key="6">
    <source>
        <dbReference type="SMART" id="SM00385"/>
    </source>
</evidence>
<dbReference type="Proteomes" id="UP000245946">
    <property type="component" value="Unassembled WGS sequence"/>
</dbReference>
<dbReference type="SUPFAM" id="SSF47954">
    <property type="entry name" value="Cyclin-like"/>
    <property type="match status" value="2"/>
</dbReference>
<dbReference type="OrthoDB" id="5590282at2759"/>
<feature type="compositionally biased region" description="Low complexity" evidence="5">
    <location>
        <begin position="118"/>
        <end position="155"/>
    </location>
</feature>
<feature type="domain" description="Cyclin-like" evidence="6">
    <location>
        <begin position="260"/>
        <end position="344"/>
    </location>
</feature>
<evidence type="ECO:0000313" key="9">
    <source>
        <dbReference type="Proteomes" id="UP000245946"/>
    </source>
</evidence>
<dbReference type="Pfam" id="PF00134">
    <property type="entry name" value="Cyclin_N"/>
    <property type="match status" value="1"/>
</dbReference>
<organism evidence="8 9">
    <name type="scientific">Tilletiopsis washingtonensis</name>
    <dbReference type="NCBI Taxonomy" id="58919"/>
    <lineage>
        <taxon>Eukaryota</taxon>
        <taxon>Fungi</taxon>
        <taxon>Dikarya</taxon>
        <taxon>Basidiomycota</taxon>
        <taxon>Ustilaginomycotina</taxon>
        <taxon>Exobasidiomycetes</taxon>
        <taxon>Entylomatales</taxon>
        <taxon>Entylomatales incertae sedis</taxon>
        <taxon>Tilletiopsis</taxon>
    </lineage>
</organism>
<reference evidence="8 9" key="1">
    <citation type="journal article" date="2018" name="Mol. Biol. Evol.">
        <title>Broad Genomic Sampling Reveals a Smut Pathogenic Ancestry of the Fungal Clade Ustilaginomycotina.</title>
        <authorList>
            <person name="Kijpornyongpan T."/>
            <person name="Mondo S.J."/>
            <person name="Barry K."/>
            <person name="Sandor L."/>
            <person name="Lee J."/>
            <person name="Lipzen A."/>
            <person name="Pangilinan J."/>
            <person name="LaButti K."/>
            <person name="Hainaut M."/>
            <person name="Henrissat B."/>
            <person name="Grigoriev I.V."/>
            <person name="Spatafora J.W."/>
            <person name="Aime M.C."/>
        </authorList>
    </citation>
    <scope>NUCLEOTIDE SEQUENCE [LARGE SCALE GENOMIC DNA]</scope>
    <source>
        <strain evidence="8 9">MCA 4186</strain>
    </source>
</reference>
<dbReference type="InterPro" id="IPR006671">
    <property type="entry name" value="Cyclin_N"/>
</dbReference>
<dbReference type="Pfam" id="PF02984">
    <property type="entry name" value="Cyclin_C"/>
    <property type="match status" value="1"/>
</dbReference>
<dbReference type="GO" id="GO:0051301">
    <property type="term" value="P:cell division"/>
    <property type="evidence" value="ECO:0007669"/>
    <property type="project" value="UniProtKB-KW"/>
</dbReference>
<feature type="compositionally biased region" description="Low complexity" evidence="5">
    <location>
        <begin position="7"/>
        <end position="44"/>
    </location>
</feature>
<evidence type="ECO:0000259" key="7">
    <source>
        <dbReference type="SMART" id="SM01332"/>
    </source>
</evidence>
<dbReference type="InterPro" id="IPR036915">
    <property type="entry name" value="Cyclin-like_sf"/>
</dbReference>
<keyword evidence="9" id="KW-1185">Reference proteome</keyword>
<dbReference type="PANTHER" id="PTHR10177">
    <property type="entry name" value="CYCLINS"/>
    <property type="match status" value="1"/>
</dbReference>
<comment type="similarity">
    <text evidence="4">Belongs to the cyclin family.</text>
</comment>
<evidence type="ECO:0000313" key="8">
    <source>
        <dbReference type="EMBL" id="PWN95678.1"/>
    </source>
</evidence>
<dbReference type="InterPro" id="IPR048258">
    <property type="entry name" value="Cyclins_cyclin-box"/>
</dbReference>
<sequence length="550" mass="59396">MAPAPQPAARRVPAARTTRSTTAGGRATRANTAGAAAAGSSSVAEGKQAVLDGKAAASSTGDEATTRGGAGVLGTRKRPALGDLTNAKASRANVAGPSGASGLEKRAATTSGTTLKEAGTSRVRAAPAAASTTATTKVRAATSASASSRTAAGVRAGTVKREPIDDTRVTKRPRVDVAAAAHQAHLLAQQASVPVGHAQAKDEGWEDLDAEDADDPLMVAEYVNEIFVYMKQLEADYMPSPDYMASQREVDWQMRGVLVDWLIDIHGKFRLLPETLFLTLNIVDRFLSRRIISLAKLQLVGLTAMFVAAKYEEVLCPSIGNFIYIAEGGYTDEEILRAERYMLKILNFNLSYANPMNFLRRISKADNYDIQTRTVAKYFMEISLVDHRLLDHSPSLIAAASAWLARKCLERGEWNATLVHYSSYSQAELLGTAELMLDYCLRPCVHTAFFKKYSSKKFMRASTYVSNWARTKYPTEADEAQPLCSANPDGDDDVCIIDLYADEGVERPAGGSQWGAQSRGNTASVASRANTPLLDCSRDFDQEAELDDDE</sequence>
<feature type="compositionally biased region" description="Polar residues" evidence="5">
    <location>
        <begin position="514"/>
        <end position="530"/>
    </location>
</feature>
<feature type="domain" description="Cyclin C-terminal" evidence="7">
    <location>
        <begin position="353"/>
        <end position="467"/>
    </location>
</feature>
<dbReference type="EMBL" id="KZ819303">
    <property type="protein sequence ID" value="PWN95678.1"/>
    <property type="molecule type" value="Genomic_DNA"/>
</dbReference>
<dbReference type="PROSITE" id="PS00292">
    <property type="entry name" value="CYCLINS"/>
    <property type="match status" value="1"/>
</dbReference>
<dbReference type="AlphaFoldDB" id="A0A316Z3Z6"/>
<keyword evidence="3" id="KW-0131">Cell cycle</keyword>